<evidence type="ECO:0000313" key="1">
    <source>
        <dbReference type="EMBL" id="ASJ54201.1"/>
    </source>
</evidence>
<dbReference type="KEGG" id="bfm:BP422_11975"/>
<dbReference type="RefSeq" id="WP_088907983.1">
    <property type="nucleotide sequence ID" value="NZ_CP018145.1"/>
</dbReference>
<dbReference type="InterPro" id="IPR014986">
    <property type="entry name" value="XkdN-like"/>
</dbReference>
<proteinExistence type="predicted"/>
<name>A0A220MGM2_9BACL</name>
<dbReference type="Pfam" id="PF08890">
    <property type="entry name" value="Phage_TAC_5"/>
    <property type="match status" value="1"/>
</dbReference>
<evidence type="ECO:0008006" key="3">
    <source>
        <dbReference type="Google" id="ProtNLM"/>
    </source>
</evidence>
<organism evidence="1 2">
    <name type="scientific">Brevibacillus formosus</name>
    <dbReference type="NCBI Taxonomy" id="54913"/>
    <lineage>
        <taxon>Bacteria</taxon>
        <taxon>Bacillati</taxon>
        <taxon>Bacillota</taxon>
        <taxon>Bacilli</taxon>
        <taxon>Bacillales</taxon>
        <taxon>Paenibacillaceae</taxon>
        <taxon>Brevibacillus</taxon>
    </lineage>
</organism>
<dbReference type="Gene3D" id="3.30.2220.30">
    <property type="match status" value="1"/>
</dbReference>
<protein>
    <recommendedName>
        <fullName evidence="3">Phage XkdN-like protein</fullName>
    </recommendedName>
</protein>
<sequence length="129" mass="14302">MSKKITIADLIEQKEQIKKRKAKTMTLYVESLDGHITVQEPDKSIAVEALTMAHDDTRSEMADPFIVYHCVIEPNLKDASLQQAYGCVEPTDIVTMLFRQGEIAAIGGHALQLAGYATGVRKVDLELKN</sequence>
<dbReference type="AlphaFoldDB" id="A0A220MGM2"/>
<reference evidence="1 2" key="1">
    <citation type="submission" date="2016-11" db="EMBL/GenBank/DDBJ databases">
        <authorList>
            <person name="Jaros S."/>
            <person name="Januszkiewicz K."/>
            <person name="Wedrychowicz H."/>
        </authorList>
    </citation>
    <scope>NUCLEOTIDE SEQUENCE [LARGE SCALE GENOMIC DNA]</scope>
    <source>
        <strain evidence="1 2">NF2</strain>
    </source>
</reference>
<accession>A0A220MGM2</accession>
<dbReference type="EMBL" id="CP018145">
    <property type="protein sequence ID" value="ASJ54201.1"/>
    <property type="molecule type" value="Genomic_DNA"/>
</dbReference>
<dbReference type="InterPro" id="IPR038559">
    <property type="entry name" value="XkdN-like_sf"/>
</dbReference>
<gene>
    <name evidence="1" type="ORF">BP422_11975</name>
</gene>
<dbReference type="Proteomes" id="UP000197781">
    <property type="component" value="Chromosome"/>
</dbReference>
<evidence type="ECO:0000313" key="2">
    <source>
        <dbReference type="Proteomes" id="UP000197781"/>
    </source>
</evidence>